<evidence type="ECO:0000313" key="2">
    <source>
        <dbReference type="Proteomes" id="UP000009144"/>
    </source>
</evidence>
<dbReference type="STRING" id="754476.Q7A_2617"/>
<dbReference type="PATRIC" id="fig|754476.3.peg.2567"/>
<dbReference type="HOGENOM" id="CLU_3063332_0_0_6"/>
<sequence length="53" mass="5900">MQHFRPQTLRVCLSFIAALLNERPPPAVVVMKDQHHLAMAIIDLLFSAAAGFL</sequence>
<keyword evidence="2" id="KW-1185">Reference proteome</keyword>
<name>I1XLY8_METNJ</name>
<gene>
    <name evidence="1" type="ordered locus">Q7A_2617</name>
</gene>
<organism evidence="1 2">
    <name type="scientific">Methylophaga nitratireducenticrescens</name>
    <dbReference type="NCBI Taxonomy" id="754476"/>
    <lineage>
        <taxon>Bacteria</taxon>
        <taxon>Pseudomonadati</taxon>
        <taxon>Pseudomonadota</taxon>
        <taxon>Gammaproteobacteria</taxon>
        <taxon>Thiotrichales</taxon>
        <taxon>Piscirickettsiaceae</taxon>
        <taxon>Methylophaga</taxon>
    </lineage>
</organism>
<evidence type="ECO:0000313" key="1">
    <source>
        <dbReference type="EMBL" id="AFI85407.1"/>
    </source>
</evidence>
<reference evidence="1 2" key="1">
    <citation type="journal article" date="2012" name="J. Bacteriol.">
        <title>Complete genome sequences of Methylophaga sp. strain JAM1 and Methylophaga sp. strain JAM7.</title>
        <authorList>
            <person name="Villeneuve C."/>
            <person name="Martineau C."/>
            <person name="Mauffrey F."/>
            <person name="Villemur R."/>
        </authorList>
    </citation>
    <scope>NUCLEOTIDE SEQUENCE [LARGE SCALE GENOMIC DNA]</scope>
    <source>
        <strain evidence="1 2">JAM1</strain>
    </source>
</reference>
<proteinExistence type="predicted"/>
<protein>
    <submittedName>
        <fullName evidence="1">Uncharacterized protein</fullName>
    </submittedName>
</protein>
<dbReference type="Proteomes" id="UP000009144">
    <property type="component" value="Chromosome"/>
</dbReference>
<accession>I1XLY8</accession>
<dbReference type="EMBL" id="CP003390">
    <property type="protein sequence ID" value="AFI85407.1"/>
    <property type="molecule type" value="Genomic_DNA"/>
</dbReference>
<dbReference type="AlphaFoldDB" id="I1XLY8"/>
<reference evidence="1 2" key="2">
    <citation type="journal article" date="2013" name="Int. J. Syst. Evol. Microbiol.">
        <title>Methylophaga nitratireducenticrescens sp. nov. and Methylophaga frappieri sp. nov., isolated from the biofilm of the methanol-fed denitrification system treating the seawater at the Montreal Biodome.</title>
        <authorList>
            <person name="Villeneuve C."/>
            <person name="Martineau C."/>
            <person name="Mauffrey F."/>
            <person name="Villemur R."/>
        </authorList>
    </citation>
    <scope>NUCLEOTIDE SEQUENCE [LARGE SCALE GENOMIC DNA]</scope>
    <source>
        <strain evidence="1 2">JAM1</strain>
    </source>
</reference>